<evidence type="ECO:0000256" key="4">
    <source>
        <dbReference type="ARBA" id="ARBA00022989"/>
    </source>
</evidence>
<organism evidence="7 8">
    <name type="scientific">Cohnella soli</name>
    <dbReference type="NCBI Taxonomy" id="425005"/>
    <lineage>
        <taxon>Bacteria</taxon>
        <taxon>Bacillati</taxon>
        <taxon>Bacillota</taxon>
        <taxon>Bacilli</taxon>
        <taxon>Bacillales</taxon>
        <taxon>Paenibacillaceae</taxon>
        <taxon>Cohnella</taxon>
    </lineage>
</organism>
<feature type="transmembrane region" description="Helical" evidence="6">
    <location>
        <begin position="106"/>
        <end position="124"/>
    </location>
</feature>
<keyword evidence="2" id="KW-1003">Cell membrane</keyword>
<evidence type="ECO:0000256" key="3">
    <source>
        <dbReference type="ARBA" id="ARBA00022692"/>
    </source>
</evidence>
<keyword evidence="4 6" id="KW-1133">Transmembrane helix</keyword>
<proteinExistence type="predicted"/>
<evidence type="ECO:0000313" key="7">
    <source>
        <dbReference type="EMBL" id="MFC5402592.1"/>
    </source>
</evidence>
<protein>
    <submittedName>
        <fullName evidence="7">YitT family protein</fullName>
    </submittedName>
</protein>
<dbReference type="PANTHER" id="PTHR33545:SF5">
    <property type="entry name" value="UPF0750 MEMBRANE PROTEIN YITT"/>
    <property type="match status" value="1"/>
</dbReference>
<reference evidence="8" key="1">
    <citation type="journal article" date="2019" name="Int. J. Syst. Evol. Microbiol.">
        <title>The Global Catalogue of Microorganisms (GCM) 10K type strain sequencing project: providing services to taxonomists for standard genome sequencing and annotation.</title>
        <authorList>
            <consortium name="The Broad Institute Genomics Platform"/>
            <consortium name="The Broad Institute Genome Sequencing Center for Infectious Disease"/>
            <person name="Wu L."/>
            <person name="Ma J."/>
        </authorList>
    </citation>
    <scope>NUCLEOTIDE SEQUENCE [LARGE SCALE GENOMIC DNA]</scope>
    <source>
        <strain evidence="8">CGMCC 1.18575</strain>
    </source>
</reference>
<evidence type="ECO:0000256" key="1">
    <source>
        <dbReference type="ARBA" id="ARBA00004651"/>
    </source>
</evidence>
<comment type="caution">
    <text evidence="7">The sequence shown here is derived from an EMBL/GenBank/DDBJ whole genome shotgun (WGS) entry which is preliminary data.</text>
</comment>
<dbReference type="PROSITE" id="PS51257">
    <property type="entry name" value="PROKAR_LIPOPROTEIN"/>
    <property type="match status" value="1"/>
</dbReference>
<gene>
    <name evidence="7" type="ORF">ACFPOF_07555</name>
</gene>
<name>A0ABW0HU55_9BACL</name>
<sequence length="210" mass="22522">MSARTKEIGGLWLQIALGCFVTAIGLIILQHSGIITGGTAGIALELSYLLGVKFYYAFLLINLPLVAFSYMKLGRDFTLRSLIAIILLTAFSSLDQWLPRFELPAIGGALVGGAIIGFGVHVLFRNDTSMGGTTVLVKYFQQFKGWNPGKTNFAIDGLTVFAGFSTLSVDKGFFSILSIAATSYMISFLQSKSRQSLRSKAMAPSNAAAA</sequence>
<feature type="transmembrane region" description="Helical" evidence="6">
    <location>
        <begin position="50"/>
        <end position="71"/>
    </location>
</feature>
<evidence type="ECO:0000256" key="5">
    <source>
        <dbReference type="ARBA" id="ARBA00023136"/>
    </source>
</evidence>
<dbReference type="InterPro" id="IPR051461">
    <property type="entry name" value="UPF0750_membrane"/>
</dbReference>
<dbReference type="InterPro" id="IPR003740">
    <property type="entry name" value="YitT"/>
</dbReference>
<evidence type="ECO:0000256" key="2">
    <source>
        <dbReference type="ARBA" id="ARBA00022475"/>
    </source>
</evidence>
<dbReference type="PANTHER" id="PTHR33545">
    <property type="entry name" value="UPF0750 MEMBRANE PROTEIN YITT-RELATED"/>
    <property type="match status" value="1"/>
</dbReference>
<dbReference type="Proteomes" id="UP001596113">
    <property type="component" value="Unassembled WGS sequence"/>
</dbReference>
<evidence type="ECO:0000313" key="8">
    <source>
        <dbReference type="Proteomes" id="UP001596113"/>
    </source>
</evidence>
<feature type="transmembrane region" description="Helical" evidence="6">
    <location>
        <begin position="12"/>
        <end position="29"/>
    </location>
</feature>
<keyword evidence="5 6" id="KW-0472">Membrane</keyword>
<keyword evidence="3 6" id="KW-0812">Transmembrane</keyword>
<keyword evidence="8" id="KW-1185">Reference proteome</keyword>
<dbReference type="Pfam" id="PF02588">
    <property type="entry name" value="YitT_membrane"/>
    <property type="match status" value="1"/>
</dbReference>
<dbReference type="RefSeq" id="WP_378131179.1">
    <property type="nucleotide sequence ID" value="NZ_JBHSMI010000013.1"/>
</dbReference>
<dbReference type="EMBL" id="JBHSMI010000013">
    <property type="protein sequence ID" value="MFC5402592.1"/>
    <property type="molecule type" value="Genomic_DNA"/>
</dbReference>
<evidence type="ECO:0000256" key="6">
    <source>
        <dbReference type="SAM" id="Phobius"/>
    </source>
</evidence>
<comment type="subcellular location">
    <subcellularLocation>
        <location evidence="1">Cell membrane</location>
        <topology evidence="1">Multi-pass membrane protein</topology>
    </subcellularLocation>
</comment>
<feature type="transmembrane region" description="Helical" evidence="6">
    <location>
        <begin position="77"/>
        <end position="94"/>
    </location>
</feature>
<accession>A0ABW0HU55</accession>